<evidence type="ECO:0000313" key="4">
    <source>
        <dbReference type="Proteomes" id="UP000256321"/>
    </source>
</evidence>
<dbReference type="EMBL" id="QREV01000024">
    <property type="protein sequence ID" value="RDU49049.1"/>
    <property type="molecule type" value="Genomic_DNA"/>
</dbReference>
<keyword evidence="1" id="KW-1133">Transmembrane helix</keyword>
<keyword evidence="5" id="KW-1185">Reference proteome</keyword>
<protein>
    <submittedName>
        <fullName evidence="3">DUF3244 domain-containing protein</fullName>
    </submittedName>
</protein>
<evidence type="ECO:0000313" key="5">
    <source>
        <dbReference type="Proteomes" id="UP000629596"/>
    </source>
</evidence>
<evidence type="ECO:0000256" key="1">
    <source>
        <dbReference type="SAM" id="Phobius"/>
    </source>
</evidence>
<feature type="transmembrane region" description="Helical" evidence="1">
    <location>
        <begin position="7"/>
        <end position="29"/>
    </location>
</feature>
<dbReference type="AlphaFoldDB" id="A0A3D8HDJ8"/>
<comment type="caution">
    <text evidence="3">The sequence shown here is derived from an EMBL/GenBank/DDBJ whole genome shotgun (WGS) entry which is preliminary data.</text>
</comment>
<dbReference type="Proteomes" id="UP000256321">
    <property type="component" value="Unassembled WGS sequence"/>
</dbReference>
<keyword evidence="1" id="KW-0812">Transmembrane</keyword>
<accession>A0A3D8HDJ8</accession>
<organism evidence="3 4">
    <name type="scientific">Parabacteroides acidifaciens</name>
    <dbReference type="NCBI Taxonomy" id="2290935"/>
    <lineage>
        <taxon>Bacteria</taxon>
        <taxon>Pseudomonadati</taxon>
        <taxon>Bacteroidota</taxon>
        <taxon>Bacteroidia</taxon>
        <taxon>Bacteroidales</taxon>
        <taxon>Tannerellaceae</taxon>
        <taxon>Parabacteroides</taxon>
    </lineage>
</organism>
<evidence type="ECO:0000313" key="3">
    <source>
        <dbReference type="EMBL" id="RDU49049.1"/>
    </source>
</evidence>
<dbReference type="InterPro" id="IPR021638">
    <property type="entry name" value="DUF3244"/>
</dbReference>
<reference evidence="2 5" key="2">
    <citation type="submission" date="2020-08" db="EMBL/GenBank/DDBJ databases">
        <title>Genome public.</title>
        <authorList>
            <person name="Liu C."/>
            <person name="Sun Q."/>
        </authorList>
    </citation>
    <scope>NUCLEOTIDE SEQUENCE [LARGE SCALE GENOMIC DNA]</scope>
    <source>
        <strain evidence="2 5">426_9</strain>
    </source>
</reference>
<gene>
    <name evidence="3" type="ORF">DWU89_11260</name>
    <name evidence="2" type="ORF">H8784_10985</name>
</gene>
<dbReference type="Pfam" id="PF11589">
    <property type="entry name" value="DUF3244"/>
    <property type="match status" value="1"/>
</dbReference>
<dbReference type="RefSeq" id="WP_115499744.1">
    <property type="nucleotide sequence ID" value="NZ_JACRTI010000024.1"/>
</dbReference>
<evidence type="ECO:0000313" key="2">
    <source>
        <dbReference type="EMBL" id="MBC8602238.1"/>
    </source>
</evidence>
<dbReference type="Gene3D" id="2.60.40.3080">
    <property type="match status" value="1"/>
</dbReference>
<proteinExistence type="predicted"/>
<reference evidence="3 4" key="1">
    <citation type="submission" date="2018-07" db="EMBL/GenBank/DDBJ databases">
        <title>Parabacteroides acidifaciens nov. sp., isolated from human feces.</title>
        <authorList>
            <person name="Wang Y.J."/>
        </authorList>
    </citation>
    <scope>NUCLEOTIDE SEQUENCE [LARGE SCALE GENOMIC DNA]</scope>
    <source>
        <strain evidence="3 4">426-9</strain>
    </source>
</reference>
<sequence>MEINKTIMTWVIRVMLIAVLNTLMVMGYAEQTPVKIEVEGHWNETERSISLIVPVSAYITSDLLFVQSSTLRSDITITIVKNGSIIYEKTVPAAQTANIGISVVDWEKGTYTLELRNQWGGYLYGDFAK</sequence>
<keyword evidence="1" id="KW-0472">Membrane</keyword>
<name>A0A3D8HDJ8_9BACT</name>
<dbReference type="EMBL" id="JACRTI010000024">
    <property type="protein sequence ID" value="MBC8602238.1"/>
    <property type="molecule type" value="Genomic_DNA"/>
</dbReference>
<dbReference type="Proteomes" id="UP000629596">
    <property type="component" value="Unassembled WGS sequence"/>
</dbReference>